<gene>
    <name evidence="3" type="ORF">XENOCAPTIV_030501</name>
</gene>
<comment type="caution">
    <text evidence="3">The sequence shown here is derived from an EMBL/GenBank/DDBJ whole genome shotgun (WGS) entry which is preliminary data.</text>
</comment>
<keyword evidence="4" id="KW-1185">Reference proteome</keyword>
<feature type="domain" description="ADAM cysteine-rich" evidence="2">
    <location>
        <begin position="72"/>
        <end position="179"/>
    </location>
</feature>
<dbReference type="EMBL" id="JAHRIN010042957">
    <property type="protein sequence ID" value="MEQ2206523.1"/>
    <property type="molecule type" value="Genomic_DNA"/>
</dbReference>
<dbReference type="InterPro" id="IPR006586">
    <property type="entry name" value="ADAM_Cys-rich"/>
</dbReference>
<evidence type="ECO:0000313" key="4">
    <source>
        <dbReference type="Proteomes" id="UP001434883"/>
    </source>
</evidence>
<feature type="non-terminal residue" evidence="3">
    <location>
        <position position="1"/>
    </location>
</feature>
<dbReference type="SMART" id="SM00608">
    <property type="entry name" value="ACR"/>
    <property type="match status" value="1"/>
</dbReference>
<organism evidence="3 4">
    <name type="scientific">Xenoophorus captivus</name>
    <dbReference type="NCBI Taxonomy" id="1517983"/>
    <lineage>
        <taxon>Eukaryota</taxon>
        <taxon>Metazoa</taxon>
        <taxon>Chordata</taxon>
        <taxon>Craniata</taxon>
        <taxon>Vertebrata</taxon>
        <taxon>Euteleostomi</taxon>
        <taxon>Actinopterygii</taxon>
        <taxon>Neopterygii</taxon>
        <taxon>Teleostei</taxon>
        <taxon>Neoteleostei</taxon>
        <taxon>Acanthomorphata</taxon>
        <taxon>Ovalentaria</taxon>
        <taxon>Atherinomorphae</taxon>
        <taxon>Cyprinodontiformes</taxon>
        <taxon>Goodeidae</taxon>
        <taxon>Xenoophorus</taxon>
    </lineage>
</organism>
<name>A0ABV0RED8_9TELE</name>
<evidence type="ECO:0008006" key="5">
    <source>
        <dbReference type="Google" id="ProtNLM"/>
    </source>
</evidence>
<dbReference type="Proteomes" id="UP001434883">
    <property type="component" value="Unassembled WGS sequence"/>
</dbReference>
<reference evidence="3 4" key="1">
    <citation type="submission" date="2021-06" db="EMBL/GenBank/DDBJ databases">
        <authorList>
            <person name="Palmer J.M."/>
        </authorList>
    </citation>
    <scope>NUCLEOTIDE SEQUENCE [LARGE SCALE GENOMIC DNA]</scope>
    <source>
        <strain evidence="3 4">XC_2019</strain>
        <tissue evidence="3">Muscle</tissue>
    </source>
</reference>
<accession>A0ABV0RED8</accession>
<protein>
    <recommendedName>
        <fullName evidence="5">Disintegrin domain-containing protein</fullName>
    </recommendedName>
</protein>
<dbReference type="PANTHER" id="PTHR11905:SF130">
    <property type="entry name" value="DISINTEGRIN AND METALLOPROTEINASE DOMAIN-CONTAINING PROTEIN 15"/>
    <property type="match status" value="1"/>
</dbReference>
<evidence type="ECO:0000313" key="3">
    <source>
        <dbReference type="EMBL" id="MEQ2206523.1"/>
    </source>
</evidence>
<dbReference type="InterPro" id="IPR001762">
    <property type="entry name" value="Disintegrin_dom"/>
</dbReference>
<evidence type="ECO:0000259" key="2">
    <source>
        <dbReference type="SMART" id="SM00608"/>
    </source>
</evidence>
<evidence type="ECO:0000259" key="1">
    <source>
        <dbReference type="SMART" id="SM00050"/>
    </source>
</evidence>
<dbReference type="PANTHER" id="PTHR11905">
    <property type="entry name" value="ADAM A DISINTEGRIN AND METALLOPROTEASE DOMAIN"/>
    <property type="match status" value="1"/>
</dbReference>
<proteinExistence type="predicted"/>
<sequence>SCLVSSSAAAAPQICPSACCTAAACVCSMCRSPTACWEDLAECDDPCCNASTCQLVPGAQCSSDGICCEDCKNGEACQNSASYCYGGVCANMDTQCQMLGPVRFISPCHAFCCFRDVLCGRIQCQGGTERPLLGSIAQILTVRFNNSDLVCRGTFFHLDDDVSDPATVAQGTACGSGKVRQATKTV</sequence>
<feature type="domain" description="Disintegrin" evidence="1">
    <location>
        <begin position="38"/>
        <end position="96"/>
    </location>
</feature>
<dbReference type="SMART" id="SM00050">
    <property type="entry name" value="DISIN"/>
    <property type="match status" value="1"/>
</dbReference>